<evidence type="ECO:0000313" key="10">
    <source>
        <dbReference type="Proteomes" id="UP000838412"/>
    </source>
</evidence>
<dbReference type="EMBL" id="OV696686">
    <property type="protein sequence ID" value="CAH1228234.1"/>
    <property type="molecule type" value="Genomic_DNA"/>
</dbReference>
<keyword evidence="4" id="KW-0325">Glycoprotein</keyword>
<feature type="signal peptide" evidence="7">
    <location>
        <begin position="1"/>
        <end position="22"/>
    </location>
</feature>
<evidence type="ECO:0000256" key="2">
    <source>
        <dbReference type="ARBA" id="ARBA00023136"/>
    </source>
</evidence>
<keyword evidence="10" id="KW-1185">Reference proteome</keyword>
<feature type="domain" description="Ig-like" evidence="8">
    <location>
        <begin position="23"/>
        <end position="124"/>
    </location>
</feature>
<keyword evidence="7" id="KW-0732">Signal</keyword>
<keyword evidence="5" id="KW-0393">Immunoglobulin domain</keyword>
<feature type="domain" description="Ig-like" evidence="8">
    <location>
        <begin position="128"/>
        <end position="220"/>
    </location>
</feature>
<feature type="domain" description="Ig-like" evidence="8">
    <location>
        <begin position="229"/>
        <end position="300"/>
    </location>
</feature>
<dbReference type="InterPro" id="IPR007110">
    <property type="entry name" value="Ig-like_dom"/>
</dbReference>
<dbReference type="InterPro" id="IPR013106">
    <property type="entry name" value="Ig_V-set"/>
</dbReference>
<dbReference type="SMART" id="SM00408">
    <property type="entry name" value="IGc2"/>
    <property type="match status" value="5"/>
</dbReference>
<comment type="subcellular location">
    <subcellularLocation>
        <location evidence="1">Membrane</location>
        <topology evidence="1">Single-pass type I membrane protein</topology>
    </subcellularLocation>
</comment>
<evidence type="ECO:0000256" key="5">
    <source>
        <dbReference type="ARBA" id="ARBA00023319"/>
    </source>
</evidence>
<dbReference type="InterPro" id="IPR003598">
    <property type="entry name" value="Ig_sub2"/>
</dbReference>
<dbReference type="GO" id="GO:0098609">
    <property type="term" value="P:cell-cell adhesion"/>
    <property type="evidence" value="ECO:0007669"/>
    <property type="project" value="TreeGrafter"/>
</dbReference>
<dbReference type="Pfam" id="PF07679">
    <property type="entry name" value="I-set"/>
    <property type="match status" value="1"/>
</dbReference>
<protein>
    <submittedName>
        <fullName evidence="9">KIRREL protein</fullName>
    </submittedName>
</protein>
<dbReference type="InterPro" id="IPR051275">
    <property type="entry name" value="Cell_adhesion_signaling"/>
</dbReference>
<dbReference type="GO" id="GO:0050839">
    <property type="term" value="F:cell adhesion molecule binding"/>
    <property type="evidence" value="ECO:0007669"/>
    <property type="project" value="TreeGrafter"/>
</dbReference>
<dbReference type="PROSITE" id="PS50835">
    <property type="entry name" value="IG_LIKE"/>
    <property type="match status" value="5"/>
</dbReference>
<dbReference type="InterPro" id="IPR013098">
    <property type="entry name" value="Ig_I-set"/>
</dbReference>
<evidence type="ECO:0000259" key="8">
    <source>
        <dbReference type="PROSITE" id="PS50835"/>
    </source>
</evidence>
<proteinExistence type="predicted"/>
<reference evidence="9" key="1">
    <citation type="submission" date="2022-01" db="EMBL/GenBank/DDBJ databases">
        <authorList>
            <person name="Braso-Vives M."/>
        </authorList>
    </citation>
    <scope>NUCLEOTIDE SEQUENCE</scope>
</reference>
<feature type="domain" description="Ig-like" evidence="8">
    <location>
        <begin position="321"/>
        <end position="397"/>
    </location>
</feature>
<evidence type="ECO:0000256" key="3">
    <source>
        <dbReference type="ARBA" id="ARBA00023157"/>
    </source>
</evidence>
<dbReference type="PANTHER" id="PTHR11640">
    <property type="entry name" value="NEPHRIN"/>
    <property type="match status" value="1"/>
</dbReference>
<keyword evidence="3" id="KW-1015">Disulfide bond</keyword>
<dbReference type="Pfam" id="PF13895">
    <property type="entry name" value="Ig_2"/>
    <property type="match status" value="1"/>
</dbReference>
<dbReference type="SUPFAM" id="SSF48726">
    <property type="entry name" value="Immunoglobulin"/>
    <property type="match status" value="5"/>
</dbReference>
<dbReference type="Pfam" id="PF13927">
    <property type="entry name" value="Ig_3"/>
    <property type="match status" value="1"/>
</dbReference>
<dbReference type="AlphaFoldDB" id="A0A8J9VSU4"/>
<dbReference type="PANTHER" id="PTHR11640:SF164">
    <property type="entry name" value="MAM DOMAIN-CONTAINING GLYCOSYLPHOSPHATIDYLINOSITOL ANCHOR PROTEIN 1"/>
    <property type="match status" value="1"/>
</dbReference>
<dbReference type="Pfam" id="PF07686">
    <property type="entry name" value="V-set"/>
    <property type="match status" value="1"/>
</dbReference>
<dbReference type="InterPro" id="IPR003599">
    <property type="entry name" value="Ig_sub"/>
</dbReference>
<dbReference type="OrthoDB" id="10039395at2759"/>
<dbReference type="GO" id="GO:0005911">
    <property type="term" value="C:cell-cell junction"/>
    <property type="evidence" value="ECO:0007669"/>
    <property type="project" value="TreeGrafter"/>
</dbReference>
<dbReference type="GO" id="GO:0005886">
    <property type="term" value="C:plasma membrane"/>
    <property type="evidence" value="ECO:0007669"/>
    <property type="project" value="TreeGrafter"/>
</dbReference>
<dbReference type="InterPro" id="IPR036179">
    <property type="entry name" value="Ig-like_dom_sf"/>
</dbReference>
<keyword evidence="6" id="KW-0812">Transmembrane</keyword>
<organism evidence="9 10">
    <name type="scientific">Branchiostoma lanceolatum</name>
    <name type="common">Common lancelet</name>
    <name type="synonym">Amphioxus lanceolatum</name>
    <dbReference type="NCBI Taxonomy" id="7740"/>
    <lineage>
        <taxon>Eukaryota</taxon>
        <taxon>Metazoa</taxon>
        <taxon>Chordata</taxon>
        <taxon>Cephalochordata</taxon>
        <taxon>Leptocardii</taxon>
        <taxon>Amphioxiformes</taxon>
        <taxon>Branchiostomatidae</taxon>
        <taxon>Branchiostoma</taxon>
    </lineage>
</organism>
<feature type="domain" description="Ig-like" evidence="8">
    <location>
        <begin position="402"/>
        <end position="505"/>
    </location>
</feature>
<feature type="chain" id="PRO_5035446661" evidence="7">
    <location>
        <begin position="23"/>
        <end position="677"/>
    </location>
</feature>
<dbReference type="SMART" id="SM00409">
    <property type="entry name" value="IG"/>
    <property type="match status" value="5"/>
</dbReference>
<accession>A0A8J9VSU4</accession>
<evidence type="ECO:0000256" key="6">
    <source>
        <dbReference type="SAM" id="Phobius"/>
    </source>
</evidence>
<keyword evidence="6" id="KW-1133">Transmembrane helix</keyword>
<name>A0A8J9VSU4_BRALA</name>
<evidence type="ECO:0000256" key="7">
    <source>
        <dbReference type="SAM" id="SignalP"/>
    </source>
</evidence>
<evidence type="ECO:0000256" key="1">
    <source>
        <dbReference type="ARBA" id="ARBA00004479"/>
    </source>
</evidence>
<dbReference type="Proteomes" id="UP000838412">
    <property type="component" value="Chromosome 1"/>
</dbReference>
<evidence type="ECO:0000313" key="9">
    <source>
        <dbReference type="EMBL" id="CAH1228234.1"/>
    </source>
</evidence>
<evidence type="ECO:0000256" key="4">
    <source>
        <dbReference type="ARBA" id="ARBA00023180"/>
    </source>
</evidence>
<sequence>MAADSKGLLIAMLMISTWTAYAAKYRVIPKSTAVLLGGTITMKCAYDELTPADTVVWLGPPNFKLIATGKAVNPRFQRYAITGDHSKGEFNLAIREARLRDEGNYKCSTFGVDEAEGLAELTVVEPVPAPPDIDGGDGPVIHGHSILLSCVSYGGHPLPRLEWYNGTRLVQSIRPSEQWQMEDMVAKLSIRRVSRWENGVNYTCKADQGFPDLVKPVASSRVLDIQYPPEVFIPRPSIFVKEGDLANLTCLVDGNPTSTVTWRKLDHHHSLAGAERGNHLILHKVSRYDAGVYQCTADNGIPPVDVGTVTLKVRYPPWIDPSMKQTITVQYDNDGFSLDCLAEGNPKPHIRWRRKNTNLYWDNPLRFNRVDYGVEGTYECVATNEGFPEVSKETKIDVIGLPHLLGQDLAEVLTVQSGGTARLGCRIVADPLPGRISWIWRSKQGIENTLHDGLNGISINDKITEQEMSSALTVKHVDIGRAGTYICQASNIFGPVKRNIQLEVEESRTSLFIIIIATTASALALMATMAFGCVLKKRRVTRKQRKPTVHGVSASRPMPPVPKYIHATSTIDSGVEDLELHELDRALKPHPPSRGRDDKEWKSVGLAYSGFGIRQSSDTGLVHSTSLPPYSTVERQLPDGEDNIRHLTTFREDGPTVPVRILLPLPFSQARTTSYSP</sequence>
<dbReference type="InterPro" id="IPR013783">
    <property type="entry name" value="Ig-like_fold"/>
</dbReference>
<dbReference type="Gene3D" id="2.60.40.10">
    <property type="entry name" value="Immunoglobulins"/>
    <property type="match status" value="5"/>
</dbReference>
<feature type="transmembrane region" description="Helical" evidence="6">
    <location>
        <begin position="511"/>
        <end position="535"/>
    </location>
</feature>
<gene>
    <name evidence="9" type="primary">KIRREL</name>
    <name evidence="9" type="ORF">BLAG_LOCUS630</name>
</gene>
<keyword evidence="2 6" id="KW-0472">Membrane</keyword>